<organism evidence="3 4">
    <name type="scientific">Solanum tuberosum</name>
    <name type="common">Potato</name>
    <dbReference type="NCBI Taxonomy" id="4113"/>
    <lineage>
        <taxon>Eukaryota</taxon>
        <taxon>Viridiplantae</taxon>
        <taxon>Streptophyta</taxon>
        <taxon>Embryophyta</taxon>
        <taxon>Tracheophyta</taxon>
        <taxon>Spermatophyta</taxon>
        <taxon>Magnoliopsida</taxon>
        <taxon>eudicotyledons</taxon>
        <taxon>Gunneridae</taxon>
        <taxon>Pentapetalae</taxon>
        <taxon>asterids</taxon>
        <taxon>lamiids</taxon>
        <taxon>Solanales</taxon>
        <taxon>Solanaceae</taxon>
        <taxon>Solanoideae</taxon>
        <taxon>Solaneae</taxon>
        <taxon>Solanum</taxon>
    </lineage>
</organism>
<evidence type="ECO:0000313" key="3">
    <source>
        <dbReference type="EnsemblPlants" id="PGSC0003DMT400091478"/>
    </source>
</evidence>
<reference evidence="4" key="1">
    <citation type="journal article" date="2011" name="Nature">
        <title>Genome sequence and analysis of the tuber crop potato.</title>
        <authorList>
            <consortium name="The Potato Genome Sequencing Consortium"/>
        </authorList>
    </citation>
    <scope>NUCLEOTIDE SEQUENCE [LARGE SCALE GENOMIC DNA]</scope>
    <source>
        <strain evidence="4">cv. DM1-3 516 R44</strain>
    </source>
</reference>
<dbReference type="PANTHER" id="PTHR33180">
    <property type="entry name" value="PHOTOSYSTEM II CP43 REACTION CENTER PROTEIN"/>
    <property type="match status" value="1"/>
</dbReference>
<evidence type="ECO:0000259" key="2">
    <source>
        <dbReference type="Pfam" id="PF20167"/>
    </source>
</evidence>
<dbReference type="Gramene" id="PGSC0003DMT400091478">
    <property type="protein sequence ID" value="PGSC0003DMT400091478"/>
    <property type="gene ID" value="PGSC0003DMG400041049"/>
</dbReference>
<evidence type="ECO:0000256" key="1">
    <source>
        <dbReference type="SAM" id="MobiDB-lite"/>
    </source>
</evidence>
<feature type="domain" description="Putative plant transposon protein" evidence="2">
    <location>
        <begin position="138"/>
        <end position="262"/>
    </location>
</feature>
<name>M1DMQ0_SOLTU</name>
<feature type="compositionally biased region" description="Basic and acidic residues" evidence="1">
    <location>
        <begin position="45"/>
        <end position="59"/>
    </location>
</feature>
<protein>
    <recommendedName>
        <fullName evidence="2">Putative plant transposon protein domain-containing protein</fullName>
    </recommendedName>
</protein>
<dbReference type="InterPro" id="IPR046796">
    <property type="entry name" value="Transposase_32_dom"/>
</dbReference>
<feature type="compositionally biased region" description="Low complexity" evidence="1">
    <location>
        <begin position="1"/>
        <end position="11"/>
    </location>
</feature>
<dbReference type="EnsemblPlants" id="PGSC0003DMT400091478">
    <property type="protein sequence ID" value="PGSC0003DMT400091478"/>
    <property type="gene ID" value="PGSC0003DMG400041049"/>
</dbReference>
<dbReference type="GO" id="GO:0009579">
    <property type="term" value="C:thylakoid"/>
    <property type="evidence" value="ECO:0000318"/>
    <property type="project" value="GO_Central"/>
</dbReference>
<dbReference type="PaxDb" id="4113-PGSC0003DMT400091478"/>
<dbReference type="PANTHER" id="PTHR33180:SF31">
    <property type="entry name" value="POLYPROTEIN PROTEIN"/>
    <property type="match status" value="1"/>
</dbReference>
<sequence>MGVGSKSVHVVGVGGVNPENASDGDSLDSQASFFEPEDEQLLQTRRAEIHARDRPDLSRIPESTPPTDDTLQAPAQMVVPAPPVQGPPPRLLNRLKDGGFSTILEEKLLSTDVVIHRYPLVWDTIRYHSDLVPKGKKKASTFRPIEPVVVRGKIVGCNSDHINAALDKATYIEHDYQIMIMAQTLEDLKGWLDPLISDTTPKWIEVAAPIEKKDLNIAAWCWFGFISNSIMPSQNESILRHPKASYLGSIIAKKRLNLGLIIE</sequence>
<feature type="region of interest" description="Disordered" evidence="1">
    <location>
        <begin position="1"/>
        <end position="72"/>
    </location>
</feature>
<keyword evidence="4" id="KW-1185">Reference proteome</keyword>
<proteinExistence type="predicted"/>
<dbReference type="AlphaFoldDB" id="M1DMQ0"/>
<reference evidence="3" key="2">
    <citation type="submission" date="2015-06" db="UniProtKB">
        <authorList>
            <consortium name="EnsemblPlants"/>
        </authorList>
    </citation>
    <scope>IDENTIFICATION</scope>
    <source>
        <strain evidence="3">DM1-3 516 R44</strain>
    </source>
</reference>
<evidence type="ECO:0000313" key="4">
    <source>
        <dbReference type="Proteomes" id="UP000011115"/>
    </source>
</evidence>
<dbReference type="InParanoid" id="M1DMQ0"/>
<dbReference type="Pfam" id="PF20167">
    <property type="entry name" value="Transposase_32"/>
    <property type="match status" value="1"/>
</dbReference>
<dbReference type="HOGENOM" id="CLU_029307_1_2_1"/>
<dbReference type="GO" id="GO:0009523">
    <property type="term" value="C:photosystem II"/>
    <property type="evidence" value="ECO:0000318"/>
    <property type="project" value="GO_Central"/>
</dbReference>
<accession>M1DMQ0</accession>
<dbReference type="Proteomes" id="UP000011115">
    <property type="component" value="Unassembled WGS sequence"/>
</dbReference>